<dbReference type="SUPFAM" id="SSF51735">
    <property type="entry name" value="NAD(P)-binding Rossmann-fold domains"/>
    <property type="match status" value="1"/>
</dbReference>
<sequence length="139" mass="15180">MLLSADQHSQVISPSGIDAKRLEMVGGKISVDDFPKTIVDTMVQKYSKINHRRHGDIGQANYAATKAAAIGLTMTITKEWGQFGARVNLIAFGSIHTGARVPLLFPLFPHFYTLSLSPLYPLHRTAPESDAHPVNVNAD</sequence>
<dbReference type="InterPro" id="IPR002347">
    <property type="entry name" value="SDR_fam"/>
</dbReference>
<dbReference type="Gene3D" id="3.40.50.720">
    <property type="entry name" value="NAD(P)-binding Rossmann-like Domain"/>
    <property type="match status" value="1"/>
</dbReference>
<dbReference type="EMBL" id="JACAZI010000009">
    <property type="protein sequence ID" value="KAF7352055.1"/>
    <property type="molecule type" value="Genomic_DNA"/>
</dbReference>
<dbReference type="OrthoDB" id="47007at2759"/>
<keyword evidence="2" id="KW-1185">Reference proteome</keyword>
<proteinExistence type="predicted"/>
<name>A0A8H6Y5I7_9AGAR</name>
<dbReference type="Pfam" id="PF00106">
    <property type="entry name" value="adh_short"/>
    <property type="match status" value="1"/>
</dbReference>
<gene>
    <name evidence="1" type="ORF">MVEN_01168000</name>
</gene>
<evidence type="ECO:0000313" key="1">
    <source>
        <dbReference type="EMBL" id="KAF7352055.1"/>
    </source>
</evidence>
<comment type="caution">
    <text evidence="1">The sequence shown here is derived from an EMBL/GenBank/DDBJ whole genome shotgun (WGS) entry which is preliminary data.</text>
</comment>
<protein>
    <submittedName>
        <fullName evidence="1">3-oxoacyl-[acyl-carrier-protein] reductase FabG</fullName>
    </submittedName>
</protein>
<dbReference type="InterPro" id="IPR036291">
    <property type="entry name" value="NAD(P)-bd_dom_sf"/>
</dbReference>
<dbReference type="AlphaFoldDB" id="A0A8H6Y5I7"/>
<organism evidence="1 2">
    <name type="scientific">Mycena venus</name>
    <dbReference type="NCBI Taxonomy" id="2733690"/>
    <lineage>
        <taxon>Eukaryota</taxon>
        <taxon>Fungi</taxon>
        <taxon>Dikarya</taxon>
        <taxon>Basidiomycota</taxon>
        <taxon>Agaricomycotina</taxon>
        <taxon>Agaricomycetes</taxon>
        <taxon>Agaricomycetidae</taxon>
        <taxon>Agaricales</taxon>
        <taxon>Marasmiineae</taxon>
        <taxon>Mycenaceae</taxon>
        <taxon>Mycena</taxon>
    </lineage>
</organism>
<dbReference type="Proteomes" id="UP000620124">
    <property type="component" value="Unassembled WGS sequence"/>
</dbReference>
<reference evidence="1" key="1">
    <citation type="submission" date="2020-05" db="EMBL/GenBank/DDBJ databases">
        <title>Mycena genomes resolve the evolution of fungal bioluminescence.</title>
        <authorList>
            <person name="Tsai I.J."/>
        </authorList>
    </citation>
    <scope>NUCLEOTIDE SEQUENCE</scope>
    <source>
        <strain evidence="1">CCC161011</strain>
    </source>
</reference>
<evidence type="ECO:0000313" key="2">
    <source>
        <dbReference type="Proteomes" id="UP000620124"/>
    </source>
</evidence>
<accession>A0A8H6Y5I7</accession>